<dbReference type="SUPFAM" id="SSF55961">
    <property type="entry name" value="Bet v1-like"/>
    <property type="match status" value="1"/>
</dbReference>
<dbReference type="AlphaFoldDB" id="A0AAE4V5J5"/>
<dbReference type="Proteomes" id="UP001185863">
    <property type="component" value="Unassembled WGS sequence"/>
</dbReference>
<comment type="caution">
    <text evidence="3">The sequence shown here is derived from an EMBL/GenBank/DDBJ whole genome shotgun (WGS) entry which is preliminary data.</text>
</comment>
<evidence type="ECO:0000313" key="4">
    <source>
        <dbReference type="Proteomes" id="UP001185863"/>
    </source>
</evidence>
<feature type="region of interest" description="Disordered" evidence="1">
    <location>
        <begin position="263"/>
        <end position="369"/>
    </location>
</feature>
<sequence length="369" mass="40581">MTTNLTDKVKDTASSGGKKGASASSPLQDAVQKLVGTVAERALTSVSSKVLSTSGRLNEYAEGGGGGLLAAVTGSEKLAEGESPVKSAAAGATQFVKDKASDLKEAITGGGGGGGKGKKLKLTNIIEEIDVGVPVQLAYDQWTQFTDFPQFMKKLEQVEQVSDEKLEWKAKVFWSRRTWESTIIEQVPAERIIWRSKGDKGYIDGAVTFHELTPDLTRILVVLEYHPKGLFEKTGNIWRAQGRRVRLELKHFRRHVMTQTVLHPDEIEGWPGEIRDSQVVEPGESEEEEPDDTGRDEAEADEFDEDELEAEEPDAEEPEAEESDADDTEQDEVEEEPEPEPEEEEAPPPKRRARRRSAAPAGKKQGATR</sequence>
<dbReference type="InterPro" id="IPR005031">
    <property type="entry name" value="COQ10_START"/>
</dbReference>
<dbReference type="PANTHER" id="PTHR33824">
    <property type="entry name" value="POLYKETIDE CYCLASE/DEHYDRASE AND LIPID TRANSPORT SUPERFAMILY PROTEIN"/>
    <property type="match status" value="1"/>
</dbReference>
<proteinExistence type="predicted"/>
<feature type="region of interest" description="Disordered" evidence="1">
    <location>
        <begin position="1"/>
        <end position="28"/>
    </location>
</feature>
<evidence type="ECO:0000259" key="2">
    <source>
        <dbReference type="Pfam" id="PF03364"/>
    </source>
</evidence>
<feature type="domain" description="Coenzyme Q-binding protein COQ10 START" evidence="2">
    <location>
        <begin position="131"/>
        <end position="251"/>
    </location>
</feature>
<evidence type="ECO:0000256" key="1">
    <source>
        <dbReference type="SAM" id="MobiDB-lite"/>
    </source>
</evidence>
<organism evidence="3 4">
    <name type="scientific">Rhodococcus oxybenzonivorans</name>
    <dbReference type="NCBI Taxonomy" id="1990687"/>
    <lineage>
        <taxon>Bacteria</taxon>
        <taxon>Bacillati</taxon>
        <taxon>Actinomycetota</taxon>
        <taxon>Actinomycetes</taxon>
        <taxon>Mycobacteriales</taxon>
        <taxon>Nocardiaceae</taxon>
        <taxon>Rhodococcus</taxon>
    </lineage>
</organism>
<reference evidence="3" key="1">
    <citation type="submission" date="2023-10" db="EMBL/GenBank/DDBJ databases">
        <title>Development of a sustainable strategy for remediation of hydrocarbon-contaminated territories based on the waste exchange concept.</title>
        <authorList>
            <person name="Krivoruchko A."/>
        </authorList>
    </citation>
    <scope>NUCLEOTIDE SEQUENCE</scope>
    <source>
        <strain evidence="3">IEGM 68</strain>
    </source>
</reference>
<evidence type="ECO:0000313" key="3">
    <source>
        <dbReference type="EMBL" id="MDV7268772.1"/>
    </source>
</evidence>
<gene>
    <name evidence="3" type="ORF">R4315_30105</name>
</gene>
<name>A0AAE4V5J5_9NOCA</name>
<dbReference type="Pfam" id="PF03364">
    <property type="entry name" value="Polyketide_cyc"/>
    <property type="match status" value="1"/>
</dbReference>
<dbReference type="CDD" id="cd07817">
    <property type="entry name" value="SRPBCC_8"/>
    <property type="match status" value="1"/>
</dbReference>
<dbReference type="InterPro" id="IPR047137">
    <property type="entry name" value="ORF3"/>
</dbReference>
<feature type="compositionally biased region" description="Acidic residues" evidence="1">
    <location>
        <begin position="298"/>
        <end position="346"/>
    </location>
</feature>
<dbReference type="Gene3D" id="3.30.530.20">
    <property type="match status" value="1"/>
</dbReference>
<dbReference type="InterPro" id="IPR023393">
    <property type="entry name" value="START-like_dom_sf"/>
</dbReference>
<accession>A0AAE4V5J5</accession>
<dbReference type="PANTHER" id="PTHR33824:SF7">
    <property type="entry name" value="POLYKETIDE CYCLASE_DEHYDRASE AND LIPID TRANSPORT SUPERFAMILY PROTEIN"/>
    <property type="match status" value="1"/>
</dbReference>
<feature type="compositionally biased region" description="Low complexity" evidence="1">
    <location>
        <begin position="13"/>
        <end position="25"/>
    </location>
</feature>
<dbReference type="EMBL" id="JAWLUP010000210">
    <property type="protein sequence ID" value="MDV7268772.1"/>
    <property type="molecule type" value="Genomic_DNA"/>
</dbReference>
<protein>
    <submittedName>
        <fullName evidence="3">SRPBCC family protein</fullName>
    </submittedName>
</protein>
<dbReference type="RefSeq" id="WP_213574657.1">
    <property type="nucleotide sequence ID" value="NZ_JAWLUP010000210.1"/>
</dbReference>